<organism evidence="2 3">
    <name type="scientific">Aestuariirhabdus litorea</name>
    <dbReference type="NCBI Taxonomy" id="2528527"/>
    <lineage>
        <taxon>Bacteria</taxon>
        <taxon>Pseudomonadati</taxon>
        <taxon>Pseudomonadota</taxon>
        <taxon>Gammaproteobacteria</taxon>
        <taxon>Oceanospirillales</taxon>
        <taxon>Aestuariirhabdaceae</taxon>
        <taxon>Aestuariirhabdus</taxon>
    </lineage>
</organism>
<evidence type="ECO:0000256" key="1">
    <source>
        <dbReference type="SAM" id="Phobius"/>
    </source>
</evidence>
<dbReference type="AlphaFoldDB" id="A0A3P3VLG5"/>
<dbReference type="InterPro" id="IPR013362">
    <property type="entry name" value="Pilus_4_PilV"/>
</dbReference>
<dbReference type="NCBIfam" id="TIGR02523">
    <property type="entry name" value="type_IV_pilV"/>
    <property type="match status" value="1"/>
</dbReference>
<dbReference type="InterPro" id="IPR012902">
    <property type="entry name" value="N_methyl_site"/>
</dbReference>
<name>A0A3P3VLG5_9GAMM</name>
<keyword evidence="1" id="KW-0812">Transmembrane</keyword>
<reference evidence="2 3" key="2">
    <citation type="submission" date="2018-12" db="EMBL/GenBank/DDBJ databases">
        <title>Simiduia agarivorans gen. nov., sp. nov., a marine, agarolytic bacterium isolated from shallow coastal water from Keelung, Taiwan.</title>
        <authorList>
            <person name="Shieh W.Y."/>
        </authorList>
    </citation>
    <scope>NUCLEOTIDE SEQUENCE [LARGE SCALE GENOMIC DNA]</scope>
    <source>
        <strain evidence="2 3">GTF-13</strain>
    </source>
</reference>
<proteinExistence type="predicted"/>
<evidence type="ECO:0000313" key="2">
    <source>
        <dbReference type="EMBL" id="RRJ83254.1"/>
    </source>
</evidence>
<protein>
    <submittedName>
        <fullName evidence="2">Type IV pilus modification protein PilV</fullName>
    </submittedName>
</protein>
<dbReference type="EMBL" id="QWEZ01000002">
    <property type="protein sequence ID" value="RRJ83254.1"/>
    <property type="molecule type" value="Genomic_DNA"/>
</dbReference>
<sequence length="198" mass="21390">MKLGSGQSGRWLLGYHPMGYQRGVGLLEVLVALVIISVGLLGMAGLQARAVKSERDSFNQTMAMVYGDYIMERVRANAEDPLAATLPYRIGNAVIGNPGTDCDLLAADCTLAQRATQDIFEWQQQVRLNLPNADAIICLDDTPFDGTSRVNAAGVTTLVDGCSGAGTNYAIKLFWLNNRFDDATGAVDKSRLIMEFVP</sequence>
<dbReference type="Proteomes" id="UP000280792">
    <property type="component" value="Unassembled WGS sequence"/>
</dbReference>
<comment type="caution">
    <text evidence="2">The sequence shown here is derived from an EMBL/GenBank/DDBJ whole genome shotgun (WGS) entry which is preliminary data.</text>
</comment>
<accession>A0A3P3VLG5</accession>
<keyword evidence="1" id="KW-1133">Transmembrane helix</keyword>
<keyword evidence="3" id="KW-1185">Reference proteome</keyword>
<gene>
    <name evidence="2" type="primary">pilV</name>
    <name evidence="2" type="ORF">D0544_15610</name>
</gene>
<feature type="transmembrane region" description="Helical" evidence="1">
    <location>
        <begin position="20"/>
        <end position="46"/>
    </location>
</feature>
<dbReference type="Pfam" id="PF07963">
    <property type="entry name" value="N_methyl"/>
    <property type="match status" value="1"/>
</dbReference>
<evidence type="ECO:0000313" key="3">
    <source>
        <dbReference type="Proteomes" id="UP000280792"/>
    </source>
</evidence>
<reference evidence="2 3" key="1">
    <citation type="submission" date="2018-08" db="EMBL/GenBank/DDBJ databases">
        <authorList>
            <person name="Khan S.A."/>
        </authorList>
    </citation>
    <scope>NUCLEOTIDE SEQUENCE [LARGE SCALE GENOMIC DNA]</scope>
    <source>
        <strain evidence="2 3">GTF-13</strain>
    </source>
</reference>
<dbReference type="RefSeq" id="WP_125017769.1">
    <property type="nucleotide sequence ID" value="NZ_QWEZ01000002.1"/>
</dbReference>
<keyword evidence="1" id="KW-0472">Membrane</keyword>
<dbReference type="NCBIfam" id="TIGR02532">
    <property type="entry name" value="IV_pilin_GFxxxE"/>
    <property type="match status" value="1"/>
</dbReference>